<name>A0A6C0Y4U1_9GAMM</name>
<keyword evidence="1" id="KW-0472">Membrane</keyword>
<accession>A0A6C0Y4U1</accession>
<dbReference type="Proteomes" id="UP000503440">
    <property type="component" value="Chromosome"/>
</dbReference>
<dbReference type="EMBL" id="CP044455">
    <property type="protein sequence ID" value="QIC71110.1"/>
    <property type="molecule type" value="Genomic_DNA"/>
</dbReference>
<protein>
    <submittedName>
        <fullName evidence="2">Uncharacterized protein</fullName>
    </submittedName>
</protein>
<reference evidence="2 3" key="1">
    <citation type="submission" date="2019-09" db="EMBL/GenBank/DDBJ databases">
        <title>Non-baumannii Acinetobacter spp. carrying blaNDM-1 isolated in China.</title>
        <authorList>
            <person name="Cui C."/>
            <person name="Chen C."/>
            <person name="Sun J."/>
            <person name="Liu Y."/>
        </authorList>
    </citation>
    <scope>NUCLEOTIDE SEQUENCE [LARGE SCALE GENOMIC DNA]</scope>
    <source>
        <strain evidence="2 3">B18</strain>
    </source>
</reference>
<organism evidence="2 3">
    <name type="scientific">Acinetobacter indicus</name>
    <dbReference type="NCBI Taxonomy" id="756892"/>
    <lineage>
        <taxon>Bacteria</taxon>
        <taxon>Pseudomonadati</taxon>
        <taxon>Pseudomonadota</taxon>
        <taxon>Gammaproteobacteria</taxon>
        <taxon>Moraxellales</taxon>
        <taxon>Moraxellaceae</taxon>
        <taxon>Acinetobacter</taxon>
    </lineage>
</organism>
<dbReference type="AlphaFoldDB" id="A0A6C0Y4U1"/>
<evidence type="ECO:0000313" key="2">
    <source>
        <dbReference type="EMBL" id="QIC71110.1"/>
    </source>
</evidence>
<evidence type="ECO:0000256" key="1">
    <source>
        <dbReference type="SAM" id="Phobius"/>
    </source>
</evidence>
<keyword evidence="1" id="KW-1133">Transmembrane helix</keyword>
<feature type="transmembrane region" description="Helical" evidence="1">
    <location>
        <begin position="12"/>
        <end position="33"/>
    </location>
</feature>
<keyword evidence="1" id="KW-0812">Transmembrane</keyword>
<sequence>MLTYLCNKASLAKLVINFTLTLGQVGVLASSVAPYIGKGVLNRTAVRFSSNTVIAALAGARVVAGLTVFSVLLVTLEYALKNYVLDNAFEDWCQKTPFRKANSKETPFKDEDEEYQEFVKAVVSF</sequence>
<feature type="transmembrane region" description="Helical" evidence="1">
    <location>
        <begin position="53"/>
        <end position="76"/>
    </location>
</feature>
<dbReference type="RefSeq" id="WP_163146120.1">
    <property type="nucleotide sequence ID" value="NZ_CP044455.1"/>
</dbReference>
<proteinExistence type="predicted"/>
<gene>
    <name evidence="2" type="ORF">FSC09_12170</name>
</gene>
<evidence type="ECO:0000313" key="3">
    <source>
        <dbReference type="Proteomes" id="UP000503440"/>
    </source>
</evidence>